<organism evidence="2 4">
    <name type="scientific">Methanococcoides vulcani</name>
    <dbReference type="NCBI Taxonomy" id="1353158"/>
    <lineage>
        <taxon>Archaea</taxon>
        <taxon>Methanobacteriati</taxon>
        <taxon>Methanobacteriota</taxon>
        <taxon>Stenosarchaea group</taxon>
        <taxon>Methanomicrobia</taxon>
        <taxon>Methanosarcinales</taxon>
        <taxon>Methanosarcinaceae</taxon>
        <taxon>Methanococcoides</taxon>
    </lineage>
</organism>
<evidence type="ECO:0000313" key="2">
    <source>
        <dbReference type="EMBL" id="SES64308.1"/>
    </source>
</evidence>
<evidence type="ECO:0000256" key="1">
    <source>
        <dbReference type="SAM" id="Phobius"/>
    </source>
</evidence>
<proteinExistence type="predicted"/>
<keyword evidence="1" id="KW-0812">Transmembrane</keyword>
<reference evidence="4" key="2">
    <citation type="submission" date="2016-10" db="EMBL/GenBank/DDBJ databases">
        <authorList>
            <person name="Varghese N."/>
            <person name="Submissions S."/>
        </authorList>
    </citation>
    <scope>NUCLEOTIDE SEQUENCE [LARGE SCALE GENOMIC DNA]</scope>
    <source>
        <strain evidence="4">SLH 33</strain>
    </source>
</reference>
<dbReference type="EMBL" id="FOHQ01000001">
    <property type="protein sequence ID" value="SES64308.1"/>
    <property type="molecule type" value="Genomic_DNA"/>
</dbReference>
<gene>
    <name evidence="2" type="ORF">SAMN04488587_0279</name>
    <name evidence="3" type="ORF">SAMN04488587_1485</name>
</gene>
<dbReference type="OrthoDB" id="139464at2157"/>
<reference evidence="2" key="1">
    <citation type="submission" date="2016-10" db="EMBL/GenBank/DDBJ databases">
        <authorList>
            <person name="de Groot N.N."/>
        </authorList>
    </citation>
    <scope>NUCLEOTIDE SEQUENCE [LARGE SCALE GENOMIC DNA]</scope>
    <source>
        <strain evidence="2">SLH 33</strain>
    </source>
</reference>
<protein>
    <submittedName>
        <fullName evidence="2">Uncharacterized protein</fullName>
    </submittedName>
</protein>
<accession>A0A1H9Y7C4</accession>
<sequence length="52" mass="5871">MGVMNDYMVGYYGEGFDMTMAPVPAAEYTWMIAIIVIALVALWQARTFVSQF</sequence>
<evidence type="ECO:0000313" key="3">
    <source>
        <dbReference type="EMBL" id="SES90435.1"/>
    </source>
</evidence>
<dbReference type="RefSeq" id="WP_167879257.1">
    <property type="nucleotide sequence ID" value="NZ_CAAGSJ010000002.1"/>
</dbReference>
<feature type="transmembrane region" description="Helical" evidence="1">
    <location>
        <begin position="28"/>
        <end position="49"/>
    </location>
</feature>
<keyword evidence="4" id="KW-1185">Reference proteome</keyword>
<evidence type="ECO:0000313" key="4">
    <source>
        <dbReference type="Proteomes" id="UP000243338"/>
    </source>
</evidence>
<dbReference type="Proteomes" id="UP000243338">
    <property type="component" value="Unassembled WGS sequence"/>
</dbReference>
<dbReference type="AlphaFoldDB" id="A0A1H9Y7C4"/>
<dbReference type="EMBL" id="FOHQ01000004">
    <property type="protein sequence ID" value="SES90435.1"/>
    <property type="molecule type" value="Genomic_DNA"/>
</dbReference>
<keyword evidence="1" id="KW-0472">Membrane</keyword>
<dbReference type="STRING" id="1353158.SAMN04488587_0279"/>
<name>A0A1H9Y7C4_9EURY</name>
<keyword evidence="1" id="KW-1133">Transmembrane helix</keyword>